<feature type="domain" description="Dynein heavy chain C-terminal" evidence="1">
    <location>
        <begin position="57"/>
        <end position="376"/>
    </location>
</feature>
<dbReference type="STRING" id="353153.Q4D3Z5"/>
<dbReference type="InterPro" id="IPR026983">
    <property type="entry name" value="DHC"/>
</dbReference>
<dbReference type="Proteomes" id="UP000002296">
    <property type="component" value="Unassembled WGS sequence"/>
</dbReference>
<feature type="non-terminal residue" evidence="2">
    <location>
        <position position="1"/>
    </location>
</feature>
<dbReference type="InterPro" id="IPR043160">
    <property type="entry name" value="Dynein_C_barrel"/>
</dbReference>
<dbReference type="GO" id="GO:0007018">
    <property type="term" value="P:microtubule-based movement"/>
    <property type="evidence" value="ECO:0007669"/>
    <property type="project" value="InterPro"/>
</dbReference>
<dbReference type="RefSeq" id="XP_809105.1">
    <property type="nucleotide sequence ID" value="XM_804012.1"/>
</dbReference>
<dbReference type="PaxDb" id="353153-Q4D3Z5"/>
<protein>
    <submittedName>
        <fullName evidence="2">Dynein heavy chain, putative</fullName>
    </submittedName>
</protein>
<dbReference type="Pfam" id="PF18199">
    <property type="entry name" value="Dynein_C"/>
    <property type="match status" value="1"/>
</dbReference>
<evidence type="ECO:0000259" key="1">
    <source>
        <dbReference type="Pfam" id="PF18199"/>
    </source>
</evidence>
<dbReference type="InParanoid" id="Q4D3Z5"/>
<dbReference type="GO" id="GO:0051959">
    <property type="term" value="F:dynein light intermediate chain binding"/>
    <property type="evidence" value="ECO:0007669"/>
    <property type="project" value="InterPro"/>
</dbReference>
<dbReference type="GeneID" id="3539670"/>
<dbReference type="FunFam" id="3.10.490.20:FF:000010">
    <property type="entry name" value="Dynein heavy chain, putative"/>
    <property type="match status" value="1"/>
</dbReference>
<dbReference type="Gene3D" id="3.10.490.20">
    <property type="match status" value="1"/>
</dbReference>
<name>Q4D3Z5_TRYCC</name>
<accession>Q4D3Z5</accession>
<evidence type="ECO:0000313" key="2">
    <source>
        <dbReference type="EMBL" id="EAN87254.1"/>
    </source>
</evidence>
<dbReference type="PANTHER" id="PTHR46961:SF19">
    <property type="entry name" value="DYNEIN HEAVY CHAIN 5, AXONEMAL"/>
    <property type="match status" value="1"/>
</dbReference>
<dbReference type="PANTHER" id="PTHR46961">
    <property type="entry name" value="DYNEIN HEAVY CHAIN 1, AXONEMAL-LIKE PROTEIN"/>
    <property type="match status" value="1"/>
</dbReference>
<dbReference type="SMR" id="Q4D3Z5"/>
<dbReference type="OMA" id="ANTIHAI"/>
<sequence length="380" mass="43429">SHNANTGGERMEFSSGYAIPLFDDINKHREFIRETYPDVDATEVFQMHSNADITYRTRQAQEALTTILDIQPRDAVVSGGVTREEKVLGMADGFLRQLPENWSVDRKLHIGDRQPLSIFAGQEIDRLSVTIRAIRQTCTNLKLAVAGTIILTPALQDALDYLYAARVPPSWVAVGWPSPNISLWFTEVLRRHEQLDNWARNGRPPVYWLPGFFNPQGFLTSVRQEITRSHANEAVPWALDKVEARTEVRSSEFRPNQEPKAEDLKTERGEVVIYGLFLESAMWDKSNKRLKDPPPGDLFRELPMLLISAYNKDAPQQAAIAPTKPGQMKEKQKKQEYYRCPVYKYPTRSDLHWIFDVNLPVAEDDAYWRMRGVALLGSTD</sequence>
<keyword evidence="3" id="KW-1185">Reference proteome</keyword>
<dbReference type="GO" id="GO:0045505">
    <property type="term" value="F:dynein intermediate chain binding"/>
    <property type="evidence" value="ECO:0007669"/>
    <property type="project" value="InterPro"/>
</dbReference>
<dbReference type="AlphaFoldDB" id="Q4D3Z5"/>
<dbReference type="EMBL" id="AAHK01001064">
    <property type="protein sequence ID" value="EAN87254.1"/>
    <property type="molecule type" value="Genomic_DNA"/>
</dbReference>
<evidence type="ECO:0000313" key="3">
    <source>
        <dbReference type="Proteomes" id="UP000002296"/>
    </source>
</evidence>
<dbReference type="InterPro" id="IPR041228">
    <property type="entry name" value="Dynein_C"/>
</dbReference>
<organism evidence="2 3">
    <name type="scientific">Trypanosoma cruzi (strain CL Brener)</name>
    <dbReference type="NCBI Taxonomy" id="353153"/>
    <lineage>
        <taxon>Eukaryota</taxon>
        <taxon>Discoba</taxon>
        <taxon>Euglenozoa</taxon>
        <taxon>Kinetoplastea</taxon>
        <taxon>Metakinetoplastina</taxon>
        <taxon>Trypanosomatida</taxon>
        <taxon>Trypanosomatidae</taxon>
        <taxon>Trypanosoma</taxon>
        <taxon>Schizotrypanum</taxon>
    </lineage>
</organism>
<proteinExistence type="predicted"/>
<comment type="caution">
    <text evidence="2">The sequence shown here is derived from an EMBL/GenBank/DDBJ whole genome shotgun (WGS) entry which is preliminary data.</text>
</comment>
<dbReference type="eggNOG" id="KOG3595">
    <property type="taxonomic scope" value="Eukaryota"/>
</dbReference>
<gene>
    <name evidence="2" type="ORF">Tc00.1047053511865.90</name>
</gene>
<dbReference type="FunFam" id="1.20.1270.280:FF:000002">
    <property type="entry name" value="Dynein heavy chain 5, axonemal"/>
    <property type="match status" value="1"/>
</dbReference>
<dbReference type="GO" id="GO:0030286">
    <property type="term" value="C:dynein complex"/>
    <property type="evidence" value="ECO:0007669"/>
    <property type="project" value="InterPro"/>
</dbReference>
<reference evidence="2 3" key="1">
    <citation type="journal article" date="2005" name="Science">
        <title>The genome sequence of Trypanosoma cruzi, etiologic agent of Chagas disease.</title>
        <authorList>
            <person name="El-Sayed N.M."/>
            <person name="Myler P.J."/>
            <person name="Bartholomeu D.C."/>
            <person name="Nilsson D."/>
            <person name="Aggarwal G."/>
            <person name="Tran A.N."/>
            <person name="Ghedin E."/>
            <person name="Worthey E.A."/>
            <person name="Delcher A.L."/>
            <person name="Blandin G."/>
            <person name="Westenberger S.J."/>
            <person name="Caler E."/>
            <person name="Cerqueira G.C."/>
            <person name="Branche C."/>
            <person name="Haas B."/>
            <person name="Anupama A."/>
            <person name="Arner E."/>
            <person name="Aslund L."/>
            <person name="Attipoe P."/>
            <person name="Bontempi E."/>
            <person name="Bringaud F."/>
            <person name="Burton P."/>
            <person name="Cadag E."/>
            <person name="Campbell D.A."/>
            <person name="Carrington M."/>
            <person name="Crabtree J."/>
            <person name="Darban H."/>
            <person name="da Silveira J.F."/>
            <person name="de Jong P."/>
            <person name="Edwards K."/>
            <person name="Englund P.T."/>
            <person name="Fazelina G."/>
            <person name="Feldblyum T."/>
            <person name="Ferella M."/>
            <person name="Frasch A.C."/>
            <person name="Gull K."/>
            <person name="Horn D."/>
            <person name="Hou L."/>
            <person name="Huang Y."/>
            <person name="Kindlund E."/>
            <person name="Klingbeil M."/>
            <person name="Kluge S."/>
            <person name="Koo H."/>
            <person name="Lacerda D."/>
            <person name="Levin M.J."/>
            <person name="Lorenzi H."/>
            <person name="Louie T."/>
            <person name="Machado C.R."/>
            <person name="McCulloch R."/>
            <person name="McKenna A."/>
            <person name="Mizuno Y."/>
            <person name="Mottram J.C."/>
            <person name="Nelson S."/>
            <person name="Ochaya S."/>
            <person name="Osoegawa K."/>
            <person name="Pai G."/>
            <person name="Parsons M."/>
            <person name="Pentony M."/>
            <person name="Pettersson U."/>
            <person name="Pop M."/>
            <person name="Ramirez J.L."/>
            <person name="Rinta J."/>
            <person name="Robertson L."/>
            <person name="Salzberg S.L."/>
            <person name="Sanchez D.O."/>
            <person name="Seyler A."/>
            <person name="Sharma R."/>
            <person name="Shetty J."/>
            <person name="Simpson A.J."/>
            <person name="Sisk E."/>
            <person name="Tammi M.T."/>
            <person name="Tarleton R."/>
            <person name="Teixeira S."/>
            <person name="Van Aken S."/>
            <person name="Vogt C."/>
            <person name="Ward P.N."/>
            <person name="Wickstead B."/>
            <person name="Wortman J."/>
            <person name="White O."/>
            <person name="Fraser C.M."/>
            <person name="Stuart K.D."/>
            <person name="Andersson B."/>
        </authorList>
    </citation>
    <scope>NUCLEOTIDE SEQUENCE [LARGE SCALE GENOMIC DNA]</scope>
    <source>
        <strain evidence="2 3">CL Brener</strain>
    </source>
</reference>
<dbReference type="KEGG" id="tcr:511865.90"/>
<dbReference type="Gene3D" id="1.20.1270.280">
    <property type="match status" value="1"/>
</dbReference>